<dbReference type="EMBL" id="LAZR01001323">
    <property type="protein sequence ID" value="KKN46566.1"/>
    <property type="molecule type" value="Genomic_DNA"/>
</dbReference>
<protein>
    <submittedName>
        <fullName evidence="1">Uncharacterized protein</fullName>
    </submittedName>
</protein>
<name>A0A0F9TC55_9ZZZZ</name>
<dbReference type="AlphaFoldDB" id="A0A0F9TC55"/>
<evidence type="ECO:0000313" key="1">
    <source>
        <dbReference type="EMBL" id="KKN46566.1"/>
    </source>
</evidence>
<reference evidence="1" key="1">
    <citation type="journal article" date="2015" name="Nature">
        <title>Complex archaea that bridge the gap between prokaryotes and eukaryotes.</title>
        <authorList>
            <person name="Spang A."/>
            <person name="Saw J.H."/>
            <person name="Jorgensen S.L."/>
            <person name="Zaremba-Niedzwiedzka K."/>
            <person name="Martijn J."/>
            <person name="Lind A.E."/>
            <person name="van Eijk R."/>
            <person name="Schleper C."/>
            <person name="Guy L."/>
            <person name="Ettema T.J."/>
        </authorList>
    </citation>
    <scope>NUCLEOTIDE SEQUENCE</scope>
</reference>
<accession>A0A0F9TC55</accession>
<gene>
    <name evidence="1" type="ORF">LCGC14_0671600</name>
</gene>
<proteinExistence type="predicted"/>
<comment type="caution">
    <text evidence="1">The sequence shown here is derived from an EMBL/GenBank/DDBJ whole genome shotgun (WGS) entry which is preliminary data.</text>
</comment>
<organism evidence="1">
    <name type="scientific">marine sediment metagenome</name>
    <dbReference type="NCBI Taxonomy" id="412755"/>
    <lineage>
        <taxon>unclassified sequences</taxon>
        <taxon>metagenomes</taxon>
        <taxon>ecological metagenomes</taxon>
    </lineage>
</organism>
<sequence>MKYLNDEVAKLCGLPKSLLEKRSKDTTATFRPHIRRIK</sequence>